<dbReference type="Proteomes" id="UP000320421">
    <property type="component" value="Chromosome"/>
</dbReference>
<accession>A0A517PSQ2</accession>
<sequence>MKIINANGEGPELIHQLSMKYLLIWLAIVDTEDWQQTTLGKQLLNLDSVDIPSCIIVANIQCNDWVKEEVNDYAGGILLVPYCGGLGINTISEELEFDNNSALAIDFARQAKLGWEEVTDEGIG</sequence>
<gene>
    <name evidence="1" type="ORF">HG66A1_42050</name>
</gene>
<name>A0A517PSQ2_9PLAN</name>
<organism evidence="1 2">
    <name type="scientific">Gimesia chilikensis</name>
    <dbReference type="NCBI Taxonomy" id="2605989"/>
    <lineage>
        <taxon>Bacteria</taxon>
        <taxon>Pseudomonadati</taxon>
        <taxon>Planctomycetota</taxon>
        <taxon>Planctomycetia</taxon>
        <taxon>Planctomycetales</taxon>
        <taxon>Planctomycetaceae</taxon>
        <taxon>Gimesia</taxon>
    </lineage>
</organism>
<dbReference type="AlphaFoldDB" id="A0A517PSQ2"/>
<reference evidence="1 2" key="1">
    <citation type="submission" date="2019-02" db="EMBL/GenBank/DDBJ databases">
        <title>Deep-cultivation of Planctomycetes and their phenomic and genomic characterization uncovers novel biology.</title>
        <authorList>
            <person name="Wiegand S."/>
            <person name="Jogler M."/>
            <person name="Boedeker C."/>
            <person name="Pinto D."/>
            <person name="Vollmers J."/>
            <person name="Rivas-Marin E."/>
            <person name="Kohn T."/>
            <person name="Peeters S.H."/>
            <person name="Heuer A."/>
            <person name="Rast P."/>
            <person name="Oberbeckmann S."/>
            <person name="Bunk B."/>
            <person name="Jeske O."/>
            <person name="Meyerdierks A."/>
            <person name="Storesund J.E."/>
            <person name="Kallscheuer N."/>
            <person name="Luecker S."/>
            <person name="Lage O.M."/>
            <person name="Pohl T."/>
            <person name="Merkel B.J."/>
            <person name="Hornburger P."/>
            <person name="Mueller R.-W."/>
            <person name="Bruemmer F."/>
            <person name="Labrenz M."/>
            <person name="Spormann A.M."/>
            <person name="Op den Camp H."/>
            <person name="Overmann J."/>
            <person name="Amann R."/>
            <person name="Jetten M.S.M."/>
            <person name="Mascher T."/>
            <person name="Medema M.H."/>
            <person name="Devos D.P."/>
            <person name="Kaster A.-K."/>
            <person name="Ovreas L."/>
            <person name="Rohde M."/>
            <person name="Galperin M.Y."/>
            <person name="Jogler C."/>
        </authorList>
    </citation>
    <scope>NUCLEOTIDE SEQUENCE [LARGE SCALE GENOMIC DNA]</scope>
    <source>
        <strain evidence="1 2">HG66A1</strain>
    </source>
</reference>
<keyword evidence="2" id="KW-1185">Reference proteome</keyword>
<proteinExistence type="predicted"/>
<evidence type="ECO:0000313" key="2">
    <source>
        <dbReference type="Proteomes" id="UP000320421"/>
    </source>
</evidence>
<evidence type="ECO:0000313" key="1">
    <source>
        <dbReference type="EMBL" id="QDT22397.1"/>
    </source>
</evidence>
<protein>
    <submittedName>
        <fullName evidence="1">Uncharacterized protein</fullName>
    </submittedName>
</protein>
<dbReference type="EMBL" id="CP036266">
    <property type="protein sequence ID" value="QDT22397.1"/>
    <property type="molecule type" value="Genomic_DNA"/>
</dbReference>
<dbReference type="RefSeq" id="WP_145188174.1">
    <property type="nucleotide sequence ID" value="NZ_CP036266.1"/>
</dbReference>